<dbReference type="EMBL" id="KV425588">
    <property type="protein sequence ID" value="KZT23065.1"/>
    <property type="molecule type" value="Genomic_DNA"/>
</dbReference>
<evidence type="ECO:0000313" key="2">
    <source>
        <dbReference type="Proteomes" id="UP000076761"/>
    </source>
</evidence>
<evidence type="ECO:0000313" key="1">
    <source>
        <dbReference type="EMBL" id="KZT23065.1"/>
    </source>
</evidence>
<accession>A0A165QYM0</accession>
<name>A0A165QYM0_9AGAM</name>
<dbReference type="InParanoid" id="A0A165QYM0"/>
<reference evidence="1 2" key="1">
    <citation type="journal article" date="2016" name="Mol. Biol. Evol.">
        <title>Comparative Genomics of Early-Diverging Mushroom-Forming Fungi Provides Insights into the Origins of Lignocellulose Decay Capabilities.</title>
        <authorList>
            <person name="Nagy L.G."/>
            <person name="Riley R."/>
            <person name="Tritt A."/>
            <person name="Adam C."/>
            <person name="Daum C."/>
            <person name="Floudas D."/>
            <person name="Sun H."/>
            <person name="Yadav J.S."/>
            <person name="Pangilinan J."/>
            <person name="Larsson K.H."/>
            <person name="Matsuura K."/>
            <person name="Barry K."/>
            <person name="Labutti K."/>
            <person name="Kuo R."/>
            <person name="Ohm R.A."/>
            <person name="Bhattacharya S.S."/>
            <person name="Shirouzu T."/>
            <person name="Yoshinaga Y."/>
            <person name="Martin F.M."/>
            <person name="Grigoriev I.V."/>
            <person name="Hibbett D.S."/>
        </authorList>
    </citation>
    <scope>NUCLEOTIDE SEQUENCE [LARGE SCALE GENOMIC DNA]</scope>
    <source>
        <strain evidence="1 2">HHB14362 ss-1</strain>
    </source>
</reference>
<dbReference type="AlphaFoldDB" id="A0A165QYM0"/>
<protein>
    <recommendedName>
        <fullName evidence="3">FAS1 domain-containing protein</fullName>
    </recommendedName>
</protein>
<evidence type="ECO:0008006" key="3">
    <source>
        <dbReference type="Google" id="ProtNLM"/>
    </source>
</evidence>
<organism evidence="1 2">
    <name type="scientific">Neolentinus lepideus HHB14362 ss-1</name>
    <dbReference type="NCBI Taxonomy" id="1314782"/>
    <lineage>
        <taxon>Eukaryota</taxon>
        <taxon>Fungi</taxon>
        <taxon>Dikarya</taxon>
        <taxon>Basidiomycota</taxon>
        <taxon>Agaricomycotina</taxon>
        <taxon>Agaricomycetes</taxon>
        <taxon>Gloeophyllales</taxon>
        <taxon>Gloeophyllaceae</taxon>
        <taxon>Neolentinus</taxon>
    </lineage>
</organism>
<proteinExistence type="predicted"/>
<dbReference type="Proteomes" id="UP000076761">
    <property type="component" value="Unassembled WGS sequence"/>
</dbReference>
<gene>
    <name evidence="1" type="ORF">NEOLEDRAFT_1149535</name>
</gene>
<keyword evidence="2" id="KW-1185">Reference proteome</keyword>
<dbReference type="OrthoDB" id="286301at2759"/>
<sequence>MPWLTSLRVRGFKDGANLIQNIPSRYFSDFADLFNTSMTFLIPRLVPNATLSAFLNDIEKIFDVLAYHILDISLGDHNIPVWPNHTVLPSALNDTAAILLPSGQSQSLVLTTYSDGSIHVLDQRLAGSTRETL</sequence>